<evidence type="ECO:0000256" key="3">
    <source>
        <dbReference type="ARBA" id="ARBA00022452"/>
    </source>
</evidence>
<dbReference type="Proteomes" id="UP000320231">
    <property type="component" value="Chromosome"/>
</dbReference>
<comment type="similarity">
    <text evidence="11">Belongs to the TonB-dependent receptor family.</text>
</comment>
<evidence type="ECO:0000256" key="7">
    <source>
        <dbReference type="ARBA" id="ARBA00023004"/>
    </source>
</evidence>
<evidence type="ECO:0000256" key="11">
    <source>
        <dbReference type="PROSITE-ProRule" id="PRU01360"/>
    </source>
</evidence>
<keyword evidence="5 11" id="KW-0812">Transmembrane</keyword>
<dbReference type="Pfam" id="PF07715">
    <property type="entry name" value="Plug"/>
    <property type="match status" value="1"/>
</dbReference>
<keyword evidence="9 11" id="KW-0472">Membrane</keyword>
<dbReference type="PROSITE" id="PS52016">
    <property type="entry name" value="TONB_DEPENDENT_REC_3"/>
    <property type="match status" value="1"/>
</dbReference>
<feature type="domain" description="TonB-dependent receptor plug" evidence="13">
    <location>
        <begin position="34"/>
        <end position="133"/>
    </location>
</feature>
<dbReference type="InterPro" id="IPR039426">
    <property type="entry name" value="TonB-dep_rcpt-like"/>
</dbReference>
<comment type="subcellular location">
    <subcellularLocation>
        <location evidence="1 11">Cell outer membrane</location>
        <topology evidence="1 11">Multi-pass membrane protein</topology>
    </subcellularLocation>
</comment>
<name>A0A455UDV5_9GAMM</name>
<reference evidence="14 15" key="1">
    <citation type="journal article" date="2019" name="Microbiol. Resour. Announc.">
        <title>Complete Genome Sequence of Halomonas sulfidaeris Strain Esulfide1 Isolated from a Metal Sulfide Rock at a Depth of 2,200 Meters, Obtained Using Nanopore Sequencing.</title>
        <authorList>
            <person name="Saito M."/>
            <person name="Nishigata A."/>
            <person name="Galipon J."/>
            <person name="Arakawa K."/>
        </authorList>
    </citation>
    <scope>NUCLEOTIDE SEQUENCE [LARGE SCALE GENOMIC DNA]</scope>
    <source>
        <strain evidence="14 15">ATCC BAA-803</strain>
    </source>
</reference>
<feature type="compositionally biased region" description="Basic and acidic residues" evidence="12">
    <location>
        <begin position="141"/>
        <end position="162"/>
    </location>
</feature>
<sequence>MLSIAPLAVLAQEEVVDTGTTVVTATALKVATPLVETPRPVSSVDREELETRNVQQLDETFRYRAGVLSGHYGADNNTNWFQIRGFDEATYMDGLRTYQPGYYKWLPEPYGLDRVDVFKGPTSIIYGEAPSGGMINAVSKRPTDEQRGEVEIQSGNRDHRQLGFDTSGPATESGDVRYRFVGLYKRTGR</sequence>
<dbReference type="SUPFAM" id="SSF56935">
    <property type="entry name" value="Porins"/>
    <property type="match status" value="1"/>
</dbReference>
<feature type="region of interest" description="Disordered" evidence="12">
    <location>
        <begin position="141"/>
        <end position="171"/>
    </location>
</feature>
<dbReference type="Gene3D" id="2.40.170.20">
    <property type="entry name" value="TonB-dependent receptor, beta-barrel domain"/>
    <property type="match status" value="1"/>
</dbReference>
<evidence type="ECO:0000256" key="10">
    <source>
        <dbReference type="ARBA" id="ARBA00023237"/>
    </source>
</evidence>
<evidence type="ECO:0000256" key="8">
    <source>
        <dbReference type="ARBA" id="ARBA00023065"/>
    </source>
</evidence>
<evidence type="ECO:0000259" key="13">
    <source>
        <dbReference type="Pfam" id="PF07715"/>
    </source>
</evidence>
<gene>
    <name evidence="14" type="ORF">HSBAA_47990</name>
</gene>
<accession>A0A455UDV5</accession>
<keyword evidence="10 11" id="KW-0998">Cell outer membrane</keyword>
<keyword evidence="3 11" id="KW-1134">Transmembrane beta strand</keyword>
<keyword evidence="4" id="KW-0410">Iron transport</keyword>
<dbReference type="PANTHER" id="PTHR32552">
    <property type="entry name" value="FERRICHROME IRON RECEPTOR-RELATED"/>
    <property type="match status" value="1"/>
</dbReference>
<dbReference type="KEGG" id="hsr:HSBAA_47990"/>
<dbReference type="GO" id="GO:0009279">
    <property type="term" value="C:cell outer membrane"/>
    <property type="evidence" value="ECO:0007669"/>
    <property type="project" value="UniProtKB-SubCell"/>
</dbReference>
<evidence type="ECO:0000256" key="1">
    <source>
        <dbReference type="ARBA" id="ARBA00004571"/>
    </source>
</evidence>
<organism evidence="14 15">
    <name type="scientific">Vreelandella sulfidaeris</name>
    <dbReference type="NCBI Taxonomy" id="115553"/>
    <lineage>
        <taxon>Bacteria</taxon>
        <taxon>Pseudomonadati</taxon>
        <taxon>Pseudomonadota</taxon>
        <taxon>Gammaproteobacteria</taxon>
        <taxon>Oceanospirillales</taxon>
        <taxon>Halomonadaceae</taxon>
        <taxon>Vreelandella</taxon>
    </lineage>
</organism>
<dbReference type="InterPro" id="IPR037066">
    <property type="entry name" value="Plug_dom_sf"/>
</dbReference>
<evidence type="ECO:0000256" key="12">
    <source>
        <dbReference type="SAM" id="MobiDB-lite"/>
    </source>
</evidence>
<dbReference type="EMBL" id="AP019514">
    <property type="protein sequence ID" value="BBI63493.1"/>
    <property type="molecule type" value="Genomic_DNA"/>
</dbReference>
<evidence type="ECO:0000256" key="9">
    <source>
        <dbReference type="ARBA" id="ARBA00023136"/>
    </source>
</evidence>
<keyword evidence="6" id="KW-0732">Signal</keyword>
<dbReference type="PANTHER" id="PTHR32552:SF68">
    <property type="entry name" value="FERRICHROME OUTER MEMBRANE TRANSPORTER_PHAGE RECEPTOR"/>
    <property type="match status" value="1"/>
</dbReference>
<protein>
    <recommendedName>
        <fullName evidence="13">TonB-dependent receptor plug domain-containing protein</fullName>
    </recommendedName>
</protein>
<evidence type="ECO:0000256" key="6">
    <source>
        <dbReference type="ARBA" id="ARBA00022729"/>
    </source>
</evidence>
<evidence type="ECO:0000256" key="5">
    <source>
        <dbReference type="ARBA" id="ARBA00022692"/>
    </source>
</evidence>
<evidence type="ECO:0000313" key="15">
    <source>
        <dbReference type="Proteomes" id="UP000320231"/>
    </source>
</evidence>
<evidence type="ECO:0000256" key="2">
    <source>
        <dbReference type="ARBA" id="ARBA00022448"/>
    </source>
</evidence>
<keyword evidence="2 11" id="KW-0813">Transport</keyword>
<evidence type="ECO:0000256" key="4">
    <source>
        <dbReference type="ARBA" id="ARBA00022496"/>
    </source>
</evidence>
<keyword evidence="8" id="KW-0406">Ion transport</keyword>
<dbReference type="InterPro" id="IPR012910">
    <property type="entry name" value="Plug_dom"/>
</dbReference>
<dbReference type="InterPro" id="IPR036942">
    <property type="entry name" value="Beta-barrel_TonB_sf"/>
</dbReference>
<dbReference type="GO" id="GO:0015344">
    <property type="term" value="F:siderophore uptake transmembrane transporter activity"/>
    <property type="evidence" value="ECO:0007669"/>
    <property type="project" value="TreeGrafter"/>
</dbReference>
<proteinExistence type="inferred from homology"/>
<keyword evidence="7" id="KW-0408">Iron</keyword>
<dbReference type="AlphaFoldDB" id="A0A455UDV5"/>
<dbReference type="Gene3D" id="2.170.130.10">
    <property type="entry name" value="TonB-dependent receptor, plug domain"/>
    <property type="match status" value="1"/>
</dbReference>
<evidence type="ECO:0000313" key="14">
    <source>
        <dbReference type="EMBL" id="BBI63493.1"/>
    </source>
</evidence>